<dbReference type="InterPro" id="IPR005158">
    <property type="entry name" value="BTAD"/>
</dbReference>
<feature type="compositionally biased region" description="Pro residues" evidence="8">
    <location>
        <begin position="281"/>
        <end position="290"/>
    </location>
</feature>
<feature type="domain" description="OmpR/PhoB-type" evidence="9">
    <location>
        <begin position="21"/>
        <end position="124"/>
    </location>
</feature>
<dbReference type="GO" id="GO:0000160">
    <property type="term" value="P:phosphorelay signal transduction system"/>
    <property type="evidence" value="ECO:0007669"/>
    <property type="project" value="UniProtKB-KW"/>
</dbReference>
<dbReference type="Pfam" id="PF03704">
    <property type="entry name" value="BTAD"/>
    <property type="match status" value="1"/>
</dbReference>
<dbReference type="InterPro" id="IPR051677">
    <property type="entry name" value="AfsR-DnrI-RedD_regulator"/>
</dbReference>
<evidence type="ECO:0000259" key="9">
    <source>
        <dbReference type="PROSITE" id="PS51755"/>
    </source>
</evidence>
<gene>
    <name evidence="10" type="ORF">B4N89_12555</name>
</gene>
<dbReference type="InterPro" id="IPR011990">
    <property type="entry name" value="TPR-like_helical_dom_sf"/>
</dbReference>
<comment type="similarity">
    <text evidence="1">Belongs to the AfsR/DnrI/RedD regulatory family.</text>
</comment>
<dbReference type="Proteomes" id="UP000190037">
    <property type="component" value="Unassembled WGS sequence"/>
</dbReference>
<reference evidence="10 11" key="1">
    <citation type="submission" date="2017-03" db="EMBL/GenBank/DDBJ databases">
        <title>Draft genome sequence of Streptomyces scabrisporus NF3, endophyte isolated from Amphipterygium adstringens.</title>
        <authorList>
            <person name="Vazquez M."/>
            <person name="Ceapa C.D."/>
            <person name="Rodriguez Luna D."/>
            <person name="Sanchez Esquivel S."/>
        </authorList>
    </citation>
    <scope>NUCLEOTIDE SEQUENCE [LARGE SCALE GENOMIC DNA]</scope>
    <source>
        <strain evidence="10 11">NF3</strain>
    </source>
</reference>
<dbReference type="SUPFAM" id="SSF46894">
    <property type="entry name" value="C-terminal effector domain of the bipartite response regulators"/>
    <property type="match status" value="1"/>
</dbReference>
<evidence type="ECO:0000256" key="2">
    <source>
        <dbReference type="ARBA" id="ARBA00023012"/>
    </source>
</evidence>
<keyword evidence="5" id="KW-0804">Transcription</keyword>
<evidence type="ECO:0000313" key="11">
    <source>
        <dbReference type="Proteomes" id="UP000190037"/>
    </source>
</evidence>
<feature type="region of interest" description="Disordered" evidence="8">
    <location>
        <begin position="276"/>
        <end position="318"/>
    </location>
</feature>
<dbReference type="Pfam" id="PF00486">
    <property type="entry name" value="Trans_reg_C"/>
    <property type="match status" value="1"/>
</dbReference>
<dbReference type="CDD" id="cd15831">
    <property type="entry name" value="BTAD"/>
    <property type="match status" value="1"/>
</dbReference>
<feature type="compositionally biased region" description="Basic residues" evidence="8">
    <location>
        <begin position="296"/>
        <end position="318"/>
    </location>
</feature>
<comment type="caution">
    <text evidence="10">The sequence shown here is derived from an EMBL/GenBank/DDBJ whole genome shotgun (WGS) entry which is preliminary data.</text>
</comment>
<dbReference type="GO" id="GO:0003677">
    <property type="term" value="F:DNA binding"/>
    <property type="evidence" value="ECO:0007669"/>
    <property type="project" value="UniProtKB-UniRule"/>
</dbReference>
<keyword evidence="7" id="KW-0175">Coiled coil</keyword>
<sequence>MSVVFHMTRGIPSRGQVGEPPRSDESGGLSFHVSGPTRVLGPDGRALNIGPRRQRELLTLLLLRPGVAVPVERLAEELWNGRPPPGARSTLHAYLSGLRRVLEPGRRAPYRLLTTRDDSYALEVPAESLDVARLCALTDAGRAAGVVGAYERADELLGEARLLWRGEPFAELADHDVAESERARLVEEYTSLREEAAEYRLAMGAHASAIGDLMSLVRAHPLRERPRAQLVLALYRSGRQAEALQVLEAGRRLCAEELGLDPGPRLRDLQAAILRQDPTLSAPPRPPAPAPICGYRRTRVAGRAHHPRPHRDSPHRRR</sequence>
<protein>
    <recommendedName>
        <fullName evidence="9">OmpR/PhoB-type domain-containing protein</fullName>
    </recommendedName>
</protein>
<feature type="DNA-binding region" description="OmpR/PhoB-type" evidence="6">
    <location>
        <begin position="21"/>
        <end position="124"/>
    </location>
</feature>
<keyword evidence="4 6" id="KW-0238">DNA-binding</keyword>
<feature type="region of interest" description="Disordered" evidence="8">
    <location>
        <begin position="1"/>
        <end position="35"/>
    </location>
</feature>
<dbReference type="InterPro" id="IPR016032">
    <property type="entry name" value="Sig_transdc_resp-reg_C-effctor"/>
</dbReference>
<dbReference type="Gene3D" id="1.25.40.10">
    <property type="entry name" value="Tetratricopeptide repeat domain"/>
    <property type="match status" value="1"/>
</dbReference>
<evidence type="ECO:0000256" key="8">
    <source>
        <dbReference type="SAM" id="MobiDB-lite"/>
    </source>
</evidence>
<dbReference type="InterPro" id="IPR001867">
    <property type="entry name" value="OmpR/PhoB-type_DNA-bd"/>
</dbReference>
<evidence type="ECO:0000256" key="3">
    <source>
        <dbReference type="ARBA" id="ARBA00023015"/>
    </source>
</evidence>
<evidence type="ECO:0000313" key="10">
    <source>
        <dbReference type="EMBL" id="OPC81666.1"/>
    </source>
</evidence>
<evidence type="ECO:0000256" key="1">
    <source>
        <dbReference type="ARBA" id="ARBA00005820"/>
    </source>
</evidence>
<dbReference type="AlphaFoldDB" id="A0A1T3NXT4"/>
<dbReference type="InterPro" id="IPR036388">
    <property type="entry name" value="WH-like_DNA-bd_sf"/>
</dbReference>
<keyword evidence="11" id="KW-1185">Reference proteome</keyword>
<dbReference type="PANTHER" id="PTHR35807">
    <property type="entry name" value="TRANSCRIPTIONAL REGULATOR REDD-RELATED"/>
    <property type="match status" value="1"/>
</dbReference>
<evidence type="ECO:0000256" key="7">
    <source>
        <dbReference type="SAM" id="Coils"/>
    </source>
</evidence>
<dbReference type="Gene3D" id="1.10.10.10">
    <property type="entry name" value="Winged helix-like DNA-binding domain superfamily/Winged helix DNA-binding domain"/>
    <property type="match status" value="1"/>
</dbReference>
<organism evidence="10 11">
    <name type="scientific">Embleya scabrispora</name>
    <dbReference type="NCBI Taxonomy" id="159449"/>
    <lineage>
        <taxon>Bacteria</taxon>
        <taxon>Bacillati</taxon>
        <taxon>Actinomycetota</taxon>
        <taxon>Actinomycetes</taxon>
        <taxon>Kitasatosporales</taxon>
        <taxon>Streptomycetaceae</taxon>
        <taxon>Embleya</taxon>
    </lineage>
</organism>
<dbReference type="SUPFAM" id="SSF48452">
    <property type="entry name" value="TPR-like"/>
    <property type="match status" value="1"/>
</dbReference>
<dbReference type="STRING" id="159449.B4N89_12555"/>
<proteinExistence type="inferred from homology"/>
<dbReference type="PROSITE" id="PS51755">
    <property type="entry name" value="OMPR_PHOB"/>
    <property type="match status" value="1"/>
</dbReference>
<dbReference type="SMART" id="SM01043">
    <property type="entry name" value="BTAD"/>
    <property type="match status" value="1"/>
</dbReference>
<feature type="coiled-coil region" evidence="7">
    <location>
        <begin position="175"/>
        <end position="202"/>
    </location>
</feature>
<dbReference type="EMBL" id="MWQN01000001">
    <property type="protein sequence ID" value="OPC81666.1"/>
    <property type="molecule type" value="Genomic_DNA"/>
</dbReference>
<evidence type="ECO:0000256" key="6">
    <source>
        <dbReference type="PROSITE-ProRule" id="PRU01091"/>
    </source>
</evidence>
<accession>A0A1T3NXT4</accession>
<evidence type="ECO:0000256" key="4">
    <source>
        <dbReference type="ARBA" id="ARBA00023125"/>
    </source>
</evidence>
<name>A0A1T3NXT4_9ACTN</name>
<evidence type="ECO:0000256" key="5">
    <source>
        <dbReference type="ARBA" id="ARBA00023163"/>
    </source>
</evidence>
<keyword evidence="2" id="KW-0902">Two-component regulatory system</keyword>
<dbReference type="PANTHER" id="PTHR35807:SF1">
    <property type="entry name" value="TRANSCRIPTIONAL REGULATOR REDD"/>
    <property type="match status" value="1"/>
</dbReference>
<dbReference type="SMART" id="SM00862">
    <property type="entry name" value="Trans_reg_C"/>
    <property type="match status" value="1"/>
</dbReference>
<keyword evidence="3" id="KW-0805">Transcription regulation</keyword>
<dbReference type="GO" id="GO:0006355">
    <property type="term" value="P:regulation of DNA-templated transcription"/>
    <property type="evidence" value="ECO:0007669"/>
    <property type="project" value="InterPro"/>
</dbReference>